<dbReference type="InterPro" id="IPR050593">
    <property type="entry name" value="LovG"/>
</dbReference>
<dbReference type="GO" id="GO:0016787">
    <property type="term" value="F:hydrolase activity"/>
    <property type="evidence" value="ECO:0007669"/>
    <property type="project" value="UniProtKB-KW"/>
</dbReference>
<evidence type="ECO:0000313" key="5">
    <source>
        <dbReference type="Proteomes" id="UP000027238"/>
    </source>
</evidence>
<dbReference type="InterPro" id="IPR029058">
    <property type="entry name" value="AB_hydrolase_fold"/>
</dbReference>
<name>A0A066XQ95_COLSU</name>
<reference evidence="5" key="1">
    <citation type="journal article" date="2014" name="Genome Announc.">
        <title>Draft genome sequence of Colletotrichum sublineola, a destructive pathogen of cultivated sorghum.</title>
        <authorList>
            <person name="Baroncelli R."/>
            <person name="Sanz-Martin J.M."/>
            <person name="Rech G.E."/>
            <person name="Sukno S.A."/>
            <person name="Thon M.R."/>
        </authorList>
    </citation>
    <scope>NUCLEOTIDE SEQUENCE [LARGE SCALE GENOMIC DNA]</scope>
    <source>
        <strain evidence="5">TX430BB</strain>
    </source>
</reference>
<dbReference type="OMA" id="HHAMPWV"/>
<dbReference type="PANTHER" id="PTHR48070:SF3">
    <property type="entry name" value="ESTERASE DBAE-RELATED"/>
    <property type="match status" value="1"/>
</dbReference>
<dbReference type="GO" id="GO:0005634">
    <property type="term" value="C:nucleus"/>
    <property type="evidence" value="ECO:0007669"/>
    <property type="project" value="TreeGrafter"/>
</dbReference>
<proteinExistence type="inferred from homology"/>
<comment type="caution">
    <text evidence="4">The sequence shown here is derived from an EMBL/GenBank/DDBJ whole genome shotgun (WGS) entry which is preliminary data.</text>
</comment>
<dbReference type="GO" id="GO:0005737">
    <property type="term" value="C:cytoplasm"/>
    <property type="evidence" value="ECO:0007669"/>
    <property type="project" value="TreeGrafter"/>
</dbReference>
<evidence type="ECO:0000256" key="1">
    <source>
        <dbReference type="ARBA" id="ARBA00005863"/>
    </source>
</evidence>
<feature type="domain" description="Serine hydrolase" evidence="3">
    <location>
        <begin position="12"/>
        <end position="238"/>
    </location>
</feature>
<dbReference type="HOGENOM" id="CLU_051938_0_2_1"/>
<dbReference type="InterPro" id="IPR005645">
    <property type="entry name" value="FSH-like_dom"/>
</dbReference>
<dbReference type="Proteomes" id="UP000027238">
    <property type="component" value="Unassembled WGS sequence"/>
</dbReference>
<keyword evidence="5" id="KW-1185">Reference proteome</keyword>
<dbReference type="Gene3D" id="3.40.50.1820">
    <property type="entry name" value="alpha/beta hydrolase"/>
    <property type="match status" value="1"/>
</dbReference>
<dbReference type="EMBL" id="JMSE01000190">
    <property type="protein sequence ID" value="KDN71393.1"/>
    <property type="molecule type" value="Genomic_DNA"/>
</dbReference>
<dbReference type="PANTHER" id="PTHR48070">
    <property type="entry name" value="ESTERASE OVCA2"/>
    <property type="match status" value="1"/>
</dbReference>
<dbReference type="OrthoDB" id="414698at2759"/>
<evidence type="ECO:0000313" key="4">
    <source>
        <dbReference type="EMBL" id="KDN71393.1"/>
    </source>
</evidence>
<comment type="similarity">
    <text evidence="1">Belongs to the LovG family.</text>
</comment>
<dbReference type="eggNOG" id="ENOG502RSGA">
    <property type="taxonomic scope" value="Eukaryota"/>
</dbReference>
<dbReference type="SUPFAM" id="SSF53474">
    <property type="entry name" value="alpha/beta-Hydrolases"/>
    <property type="match status" value="1"/>
</dbReference>
<sequence length="253" mass="28547">MPHAAGKPACRAILCIHGGGSSPDIFRFQTSRIRATMKGEFVFFFATAPHPSEAGPEVLPFFAGMEPYLAWFRYVDNNVRLCVENDETRAVSESVEQEISTFNDSIKEAVDRLKANSPSIEVVGVLGFSQGAIAATILLWEQQAGLVPWLPRLKTAVLICSGYREIMTQYMRDFCATKRLDENEIVIKIPTLHLGGRKDVYGYPQTWQMFTTHFSSQSSEFYEFEGGHELPKSLEDIQFVTRYFMKHLDGSKV</sequence>
<keyword evidence="2" id="KW-0378">Hydrolase</keyword>
<organism evidence="4 5">
    <name type="scientific">Colletotrichum sublineola</name>
    <name type="common">Sorghum anthracnose fungus</name>
    <dbReference type="NCBI Taxonomy" id="1173701"/>
    <lineage>
        <taxon>Eukaryota</taxon>
        <taxon>Fungi</taxon>
        <taxon>Dikarya</taxon>
        <taxon>Ascomycota</taxon>
        <taxon>Pezizomycotina</taxon>
        <taxon>Sordariomycetes</taxon>
        <taxon>Hypocreomycetidae</taxon>
        <taxon>Glomerellales</taxon>
        <taxon>Glomerellaceae</taxon>
        <taxon>Colletotrichum</taxon>
        <taxon>Colletotrichum graminicola species complex</taxon>
    </lineage>
</organism>
<dbReference type="AlphaFoldDB" id="A0A066XQ95"/>
<dbReference type="Pfam" id="PF03959">
    <property type="entry name" value="FSH1"/>
    <property type="match status" value="1"/>
</dbReference>
<evidence type="ECO:0000256" key="2">
    <source>
        <dbReference type="ARBA" id="ARBA00022801"/>
    </source>
</evidence>
<accession>A0A066XQ95</accession>
<protein>
    <submittedName>
        <fullName evidence="4">Putative oxidoreductase</fullName>
    </submittedName>
</protein>
<evidence type="ECO:0000259" key="3">
    <source>
        <dbReference type="Pfam" id="PF03959"/>
    </source>
</evidence>
<gene>
    <name evidence="4" type="ORF">CSUB01_10389</name>
</gene>
<dbReference type="GO" id="GO:0044550">
    <property type="term" value="P:secondary metabolite biosynthetic process"/>
    <property type="evidence" value="ECO:0007669"/>
    <property type="project" value="TreeGrafter"/>
</dbReference>